<feature type="domain" description="M23ase beta-sheet core" evidence="3">
    <location>
        <begin position="317"/>
        <end position="411"/>
    </location>
</feature>
<protein>
    <submittedName>
        <fullName evidence="4">Septal ring factor EnvC (AmiA/AmiB activator)</fullName>
    </submittedName>
</protein>
<dbReference type="PANTHER" id="PTHR21666">
    <property type="entry name" value="PEPTIDASE-RELATED"/>
    <property type="match status" value="1"/>
</dbReference>
<dbReference type="AlphaFoldDB" id="A0A840UYY4"/>
<reference evidence="4 5" key="1">
    <citation type="submission" date="2020-08" db="EMBL/GenBank/DDBJ databases">
        <title>Genomic Encyclopedia of Type Strains, Phase IV (KMG-IV): sequencing the most valuable type-strain genomes for metagenomic binning, comparative biology and taxonomic classification.</title>
        <authorList>
            <person name="Goeker M."/>
        </authorList>
    </citation>
    <scope>NUCLEOTIDE SEQUENCE [LARGE SCALE GENOMIC DNA]</scope>
    <source>
        <strain evidence="4 5">DSM 28570</strain>
    </source>
</reference>
<gene>
    <name evidence="4" type="ORF">HNQ81_000427</name>
</gene>
<evidence type="ECO:0000313" key="5">
    <source>
        <dbReference type="Proteomes" id="UP000539642"/>
    </source>
</evidence>
<dbReference type="Pfam" id="PF01551">
    <property type="entry name" value="Peptidase_M23"/>
    <property type="match status" value="1"/>
</dbReference>
<dbReference type="Gene3D" id="2.70.70.10">
    <property type="entry name" value="Glucose Permease (Domain IIA)"/>
    <property type="match status" value="1"/>
</dbReference>
<keyword evidence="5" id="KW-1185">Reference proteome</keyword>
<keyword evidence="1" id="KW-0732">Signal</keyword>
<dbReference type="CDD" id="cd12797">
    <property type="entry name" value="M23_peptidase"/>
    <property type="match status" value="1"/>
</dbReference>
<organism evidence="4 5">
    <name type="scientific">Desulfoprunum benzoelyticum</name>
    <dbReference type="NCBI Taxonomy" id="1506996"/>
    <lineage>
        <taxon>Bacteria</taxon>
        <taxon>Pseudomonadati</taxon>
        <taxon>Thermodesulfobacteriota</taxon>
        <taxon>Desulfobulbia</taxon>
        <taxon>Desulfobulbales</taxon>
        <taxon>Desulfobulbaceae</taxon>
        <taxon>Desulfoprunum</taxon>
    </lineage>
</organism>
<evidence type="ECO:0000259" key="3">
    <source>
        <dbReference type="Pfam" id="PF01551"/>
    </source>
</evidence>
<keyword evidence="2" id="KW-0175">Coiled coil</keyword>
<dbReference type="EMBL" id="JACHEO010000001">
    <property type="protein sequence ID" value="MBB5346720.1"/>
    <property type="molecule type" value="Genomic_DNA"/>
</dbReference>
<evidence type="ECO:0000256" key="1">
    <source>
        <dbReference type="ARBA" id="ARBA00022729"/>
    </source>
</evidence>
<accession>A0A840UYY4</accession>
<sequence length="428" mass="47275">MKARGIIAGIRHLPRSGAGPGSAPAPLRPTGLKSVCLLLCSCIVLFALSGAVAREAGRAPKEGVETFRINIQRLQEGIATQQEQYLEATNQEKTLLQELEELDHRLAEQVARLETLEGKLSAQQALITVQELEMAAVRAEKDKVQRHLARRISAYYKMGNIGLLNAIFSAQTLPELLRFQDAFHTLIQYDQNVVVSYRKSIANLERVTRSLVLEKNILSDFIAQTVTEKENIDATKEKKEQLLQHIRTQSKLHRQAITEMEQAATDLTASLLALKKKKEAGEQGFRRRKGALPPPVPGTVITGFNQMTTNALGIKKKSEGIAIESPSGTPVKAIFPGTVIHAGYLRGYGNTIIVHHGFQYYSICSRVEKILAAKGDEVNAGTVIGELGETATLIDKGMYFEIRHRSDSLDPMLWLDTRRLQSPGRNPG</sequence>
<dbReference type="InterPro" id="IPR016047">
    <property type="entry name" value="M23ase_b-sheet_dom"/>
</dbReference>
<dbReference type="InterPro" id="IPR050570">
    <property type="entry name" value="Cell_wall_metabolism_enzyme"/>
</dbReference>
<dbReference type="Proteomes" id="UP000539642">
    <property type="component" value="Unassembled WGS sequence"/>
</dbReference>
<feature type="coiled-coil region" evidence="2">
    <location>
        <begin position="64"/>
        <end position="142"/>
    </location>
</feature>
<dbReference type="Gene3D" id="6.10.250.3150">
    <property type="match status" value="1"/>
</dbReference>
<comment type="caution">
    <text evidence="4">The sequence shown here is derived from an EMBL/GenBank/DDBJ whole genome shotgun (WGS) entry which is preliminary data.</text>
</comment>
<dbReference type="SUPFAM" id="SSF51261">
    <property type="entry name" value="Duplicated hybrid motif"/>
    <property type="match status" value="1"/>
</dbReference>
<evidence type="ECO:0000313" key="4">
    <source>
        <dbReference type="EMBL" id="MBB5346720.1"/>
    </source>
</evidence>
<dbReference type="RefSeq" id="WP_183347815.1">
    <property type="nucleotide sequence ID" value="NZ_JACHEO010000001.1"/>
</dbReference>
<dbReference type="GO" id="GO:0004222">
    <property type="term" value="F:metalloendopeptidase activity"/>
    <property type="evidence" value="ECO:0007669"/>
    <property type="project" value="TreeGrafter"/>
</dbReference>
<evidence type="ECO:0000256" key="2">
    <source>
        <dbReference type="SAM" id="Coils"/>
    </source>
</evidence>
<dbReference type="PANTHER" id="PTHR21666:SF289">
    <property type="entry name" value="L-ALA--D-GLU ENDOPEPTIDASE"/>
    <property type="match status" value="1"/>
</dbReference>
<dbReference type="InterPro" id="IPR011055">
    <property type="entry name" value="Dup_hybrid_motif"/>
</dbReference>
<proteinExistence type="predicted"/>
<name>A0A840UYY4_9BACT</name>